<feature type="transmembrane region" description="Helical" evidence="1">
    <location>
        <begin position="84"/>
        <end position="103"/>
    </location>
</feature>
<keyword evidence="1" id="KW-1133">Transmembrane helix</keyword>
<reference evidence="2" key="1">
    <citation type="submission" date="2021-01" db="EMBL/GenBank/DDBJ databases">
        <title>Adiantum capillus-veneris genome.</title>
        <authorList>
            <person name="Fang Y."/>
            <person name="Liao Q."/>
        </authorList>
    </citation>
    <scope>NUCLEOTIDE SEQUENCE</scope>
    <source>
        <strain evidence="2">H3</strain>
        <tissue evidence="2">Leaf</tissue>
    </source>
</reference>
<gene>
    <name evidence="2" type="ORF">GOP47_0010848</name>
</gene>
<evidence type="ECO:0000313" key="2">
    <source>
        <dbReference type="EMBL" id="KAI5074887.1"/>
    </source>
</evidence>
<evidence type="ECO:0000313" key="3">
    <source>
        <dbReference type="Proteomes" id="UP000886520"/>
    </source>
</evidence>
<dbReference type="EMBL" id="JABFUD020000010">
    <property type="protein sequence ID" value="KAI5074887.1"/>
    <property type="molecule type" value="Genomic_DNA"/>
</dbReference>
<sequence>MKEALAAIGSSGELAVISLDRALWRLGACIYLVVACGAWWHLFPLYFLDMVVGDHPVCLVCACKVDMEIGVVARPSWWHLPLGTSYVCFWMYLVIVSSLWCVWVAPCKAQSYSCCDVLPCNLVVTLFESLHGPC</sequence>
<protein>
    <submittedName>
        <fullName evidence="2">Uncharacterized protein</fullName>
    </submittedName>
</protein>
<dbReference type="Proteomes" id="UP000886520">
    <property type="component" value="Chromosome 10"/>
</dbReference>
<accession>A0A9D4ZI74</accession>
<feature type="transmembrane region" description="Helical" evidence="1">
    <location>
        <begin position="22"/>
        <end position="42"/>
    </location>
</feature>
<proteinExistence type="predicted"/>
<keyword evidence="1" id="KW-0472">Membrane</keyword>
<dbReference type="AlphaFoldDB" id="A0A9D4ZI74"/>
<name>A0A9D4ZI74_ADICA</name>
<keyword evidence="3" id="KW-1185">Reference proteome</keyword>
<evidence type="ECO:0000256" key="1">
    <source>
        <dbReference type="SAM" id="Phobius"/>
    </source>
</evidence>
<comment type="caution">
    <text evidence="2">The sequence shown here is derived from an EMBL/GenBank/DDBJ whole genome shotgun (WGS) entry which is preliminary data.</text>
</comment>
<keyword evidence="1" id="KW-0812">Transmembrane</keyword>
<organism evidence="2 3">
    <name type="scientific">Adiantum capillus-veneris</name>
    <name type="common">Maidenhair fern</name>
    <dbReference type="NCBI Taxonomy" id="13818"/>
    <lineage>
        <taxon>Eukaryota</taxon>
        <taxon>Viridiplantae</taxon>
        <taxon>Streptophyta</taxon>
        <taxon>Embryophyta</taxon>
        <taxon>Tracheophyta</taxon>
        <taxon>Polypodiopsida</taxon>
        <taxon>Polypodiidae</taxon>
        <taxon>Polypodiales</taxon>
        <taxon>Pteridineae</taxon>
        <taxon>Pteridaceae</taxon>
        <taxon>Vittarioideae</taxon>
        <taxon>Adiantum</taxon>
    </lineage>
</organism>